<keyword evidence="1" id="KW-0472">Membrane</keyword>
<dbReference type="KEGG" id="sal:Sala_0790"/>
<proteinExistence type="predicted"/>
<protein>
    <submittedName>
        <fullName evidence="2">Uncharacterized protein</fullName>
    </submittedName>
</protein>
<reference evidence="2 3" key="1">
    <citation type="journal article" date="2009" name="Proc. Natl. Acad. Sci. U.S.A.">
        <title>The genomic basis of trophic strategy in marine bacteria.</title>
        <authorList>
            <person name="Lauro F.M."/>
            <person name="McDougald D."/>
            <person name="Thomas T."/>
            <person name="Williams T.J."/>
            <person name="Egan S."/>
            <person name="Rice S."/>
            <person name="DeMaere M.Z."/>
            <person name="Ting L."/>
            <person name="Ertan H."/>
            <person name="Johnson J."/>
            <person name="Ferriera S."/>
            <person name="Lapidus A."/>
            <person name="Anderson I."/>
            <person name="Kyrpides N."/>
            <person name="Munk A.C."/>
            <person name="Detter C."/>
            <person name="Han C.S."/>
            <person name="Brown M.V."/>
            <person name="Robb F.T."/>
            <person name="Kjelleberg S."/>
            <person name="Cavicchioli R."/>
        </authorList>
    </citation>
    <scope>NUCLEOTIDE SEQUENCE [LARGE SCALE GENOMIC DNA]</scope>
    <source>
        <strain evidence="3">DSM 13593 / LMG 18877 / RB2256</strain>
    </source>
</reference>
<keyword evidence="1" id="KW-1133">Transmembrane helix</keyword>
<organism evidence="2 3">
    <name type="scientific">Sphingopyxis alaskensis (strain DSM 13593 / LMG 18877 / RB2256)</name>
    <name type="common">Sphingomonas alaskensis</name>
    <dbReference type="NCBI Taxonomy" id="317655"/>
    <lineage>
        <taxon>Bacteria</taxon>
        <taxon>Pseudomonadati</taxon>
        <taxon>Pseudomonadota</taxon>
        <taxon>Alphaproteobacteria</taxon>
        <taxon>Sphingomonadales</taxon>
        <taxon>Sphingomonadaceae</taxon>
        <taxon>Sphingopyxis</taxon>
    </lineage>
</organism>
<evidence type="ECO:0000313" key="3">
    <source>
        <dbReference type="Proteomes" id="UP000006578"/>
    </source>
</evidence>
<feature type="transmembrane region" description="Helical" evidence="1">
    <location>
        <begin position="40"/>
        <end position="67"/>
    </location>
</feature>
<dbReference type="HOGENOM" id="CLU_2682140_0_0_5"/>
<gene>
    <name evidence="2" type="ordered locus">Sala_0790</name>
</gene>
<dbReference type="eggNOG" id="ENOG50301DG">
    <property type="taxonomic scope" value="Bacteria"/>
</dbReference>
<keyword evidence="1" id="KW-0812">Transmembrane</keyword>
<dbReference type="STRING" id="317655.Sala_0790"/>
<dbReference type="Proteomes" id="UP000006578">
    <property type="component" value="Chromosome"/>
</dbReference>
<dbReference type="OrthoDB" id="7410871at2"/>
<accession>Q1GV12</accession>
<name>Q1GV12_SPHAL</name>
<sequence>MARQQPEEPTLVELTIEEVKAMGKQGMKHPSTPTVLTGGVVGAVAGAVLPVVSWPVGLFAGAAIALYTRVKR</sequence>
<dbReference type="EMBL" id="CP000356">
    <property type="protein sequence ID" value="ABF52510.1"/>
    <property type="molecule type" value="Genomic_DNA"/>
</dbReference>
<dbReference type="RefSeq" id="WP_011541100.1">
    <property type="nucleotide sequence ID" value="NC_008048.1"/>
</dbReference>
<keyword evidence="3" id="KW-1185">Reference proteome</keyword>
<dbReference type="AlphaFoldDB" id="Q1GV12"/>
<evidence type="ECO:0000313" key="2">
    <source>
        <dbReference type="EMBL" id="ABF52510.1"/>
    </source>
</evidence>
<evidence type="ECO:0000256" key="1">
    <source>
        <dbReference type="SAM" id="Phobius"/>
    </source>
</evidence>